<feature type="repeat" description="TPR" evidence="3">
    <location>
        <begin position="290"/>
        <end position="323"/>
    </location>
</feature>
<dbReference type="InterPro" id="IPR019734">
    <property type="entry name" value="TPR_rpt"/>
</dbReference>
<accession>A0A081C9J5</accession>
<keyword evidence="5" id="KW-1185">Reference proteome</keyword>
<keyword evidence="2 3" id="KW-0802">TPR repeat</keyword>
<proteinExistence type="predicted"/>
<dbReference type="Pfam" id="PF13181">
    <property type="entry name" value="TPR_8"/>
    <property type="match status" value="1"/>
</dbReference>
<reference evidence="4 5" key="1">
    <citation type="journal article" date="2015" name="PeerJ">
        <title>First genomic representation of candidate bacterial phylum KSB3 points to enhanced environmental sensing as a trigger of wastewater bulking.</title>
        <authorList>
            <person name="Sekiguchi Y."/>
            <person name="Ohashi A."/>
            <person name="Parks D.H."/>
            <person name="Yamauchi T."/>
            <person name="Tyson G.W."/>
            <person name="Hugenholtz P."/>
        </authorList>
    </citation>
    <scope>NUCLEOTIDE SEQUENCE [LARGE SCALE GENOMIC DNA]</scope>
</reference>
<evidence type="ECO:0000256" key="3">
    <source>
        <dbReference type="PROSITE-ProRule" id="PRU00339"/>
    </source>
</evidence>
<feature type="repeat" description="TPR" evidence="3">
    <location>
        <begin position="324"/>
        <end position="357"/>
    </location>
</feature>
<name>A0A081C9J5_VECG1</name>
<evidence type="ECO:0000256" key="2">
    <source>
        <dbReference type="ARBA" id="ARBA00022803"/>
    </source>
</evidence>
<organism evidence="4 5">
    <name type="scientific">Vecturithrix granuli</name>
    <dbReference type="NCBI Taxonomy" id="1499967"/>
    <lineage>
        <taxon>Bacteria</taxon>
        <taxon>Candidatus Moduliflexota</taxon>
        <taxon>Candidatus Vecturitrichia</taxon>
        <taxon>Candidatus Vecturitrichales</taxon>
        <taxon>Candidatus Vecturitrichaceae</taxon>
        <taxon>Candidatus Vecturithrix</taxon>
    </lineage>
</organism>
<dbReference type="InterPro" id="IPR013105">
    <property type="entry name" value="TPR_2"/>
</dbReference>
<feature type="repeat" description="TPR" evidence="3">
    <location>
        <begin position="160"/>
        <end position="193"/>
    </location>
</feature>
<dbReference type="Gene3D" id="1.25.40.10">
    <property type="entry name" value="Tetratricopeptide repeat domain"/>
    <property type="match status" value="3"/>
</dbReference>
<feature type="repeat" description="TPR" evidence="3">
    <location>
        <begin position="256"/>
        <end position="289"/>
    </location>
</feature>
<protein>
    <submittedName>
        <fullName evidence="4">Flp pilus assembly protein TadD</fullName>
    </submittedName>
</protein>
<keyword evidence="1" id="KW-0677">Repeat</keyword>
<dbReference type="HOGENOM" id="CLU_741159_0_0_0"/>
<dbReference type="PANTHER" id="PTHR44858:SF1">
    <property type="entry name" value="UDP-N-ACETYLGLUCOSAMINE--PEPTIDE N-ACETYLGLUCOSAMINYLTRANSFERASE SPINDLY-RELATED"/>
    <property type="match status" value="1"/>
</dbReference>
<dbReference type="InterPro" id="IPR011990">
    <property type="entry name" value="TPR-like_helical_dom_sf"/>
</dbReference>
<dbReference type="PANTHER" id="PTHR44858">
    <property type="entry name" value="TETRATRICOPEPTIDE REPEAT PROTEIN 6"/>
    <property type="match status" value="1"/>
</dbReference>
<dbReference type="Gene3D" id="2.30.30.380">
    <property type="entry name" value="Zn-finger domain of Sec23/24"/>
    <property type="match status" value="1"/>
</dbReference>
<dbReference type="InterPro" id="IPR050498">
    <property type="entry name" value="Ycf3"/>
</dbReference>
<dbReference type="STRING" id="1499967.U27_01150"/>
<evidence type="ECO:0000313" key="5">
    <source>
        <dbReference type="Proteomes" id="UP000030661"/>
    </source>
</evidence>
<dbReference type="EMBL" id="DF820478">
    <property type="protein sequence ID" value="GAK61250.1"/>
    <property type="molecule type" value="Genomic_DNA"/>
</dbReference>
<gene>
    <name evidence="4" type="ORF">U27_01150</name>
</gene>
<dbReference type="Proteomes" id="UP000030661">
    <property type="component" value="Unassembled WGS sequence"/>
</dbReference>
<evidence type="ECO:0000313" key="4">
    <source>
        <dbReference type="EMBL" id="GAK61250.1"/>
    </source>
</evidence>
<dbReference type="AlphaFoldDB" id="A0A081C9J5"/>
<sequence>MQQLVCYLCGRENRLPAALSQNTIIRCGVCGALLIDLITCSSCGTKNRVKIHFAEHQRVLCGKCQNPLTNCEFERILSKRVSSKHVLYNALTIEGKMQQWKGEWEAAIQLFQQARKYSHDTLVNKTQSAVSIGLCHAYLGNYEKAMKHLTQLDEAGLQEYSTVHELARAYALTGDLERAIACFEKARELLAENASGRYLDEILNALYEIREADAAGPISLQTCILLYDAMRDYETNNVQAGIKKLQRALELNPMDSKIHHQLGIGLLRQGQYEKAVKMLERSLEFDPLHEQAQFALGDAYFHLGLYECALNAYKQTLHINPRNIDAYHHLGLVYEQQGDVETARGYWEDVLKVKPTHQEALQSLQRYAQHTQN</sequence>
<dbReference type="eggNOG" id="COG0457">
    <property type="taxonomic scope" value="Bacteria"/>
</dbReference>
<dbReference type="PROSITE" id="PS50293">
    <property type="entry name" value="TPR_REGION"/>
    <property type="match status" value="1"/>
</dbReference>
<dbReference type="PROSITE" id="PS50005">
    <property type="entry name" value="TPR"/>
    <property type="match status" value="4"/>
</dbReference>
<dbReference type="SUPFAM" id="SSF48452">
    <property type="entry name" value="TPR-like"/>
    <property type="match status" value="2"/>
</dbReference>
<dbReference type="Pfam" id="PF13414">
    <property type="entry name" value="TPR_11"/>
    <property type="match status" value="1"/>
</dbReference>
<dbReference type="SMART" id="SM00028">
    <property type="entry name" value="TPR"/>
    <property type="match status" value="5"/>
</dbReference>
<evidence type="ECO:0000256" key="1">
    <source>
        <dbReference type="ARBA" id="ARBA00022737"/>
    </source>
</evidence>
<dbReference type="Pfam" id="PF07719">
    <property type="entry name" value="TPR_2"/>
    <property type="match status" value="1"/>
</dbReference>